<dbReference type="PROSITE" id="PS00674">
    <property type="entry name" value="AAA"/>
    <property type="match status" value="1"/>
</dbReference>
<dbReference type="InterPro" id="IPR027417">
    <property type="entry name" value="P-loop_NTPase"/>
</dbReference>
<dbReference type="InterPro" id="IPR015415">
    <property type="entry name" value="Spast_Vps4_C"/>
</dbReference>
<feature type="compositionally biased region" description="Polar residues" evidence="5">
    <location>
        <begin position="13"/>
        <end position="26"/>
    </location>
</feature>
<evidence type="ECO:0000256" key="1">
    <source>
        <dbReference type="ARBA" id="ARBA00006914"/>
    </source>
</evidence>
<organism evidence="7 8">
    <name type="scientific">Fragariocoptes setiger</name>
    <dbReference type="NCBI Taxonomy" id="1670756"/>
    <lineage>
        <taxon>Eukaryota</taxon>
        <taxon>Metazoa</taxon>
        <taxon>Ecdysozoa</taxon>
        <taxon>Arthropoda</taxon>
        <taxon>Chelicerata</taxon>
        <taxon>Arachnida</taxon>
        <taxon>Acari</taxon>
        <taxon>Acariformes</taxon>
        <taxon>Trombidiformes</taxon>
        <taxon>Prostigmata</taxon>
        <taxon>Eupodina</taxon>
        <taxon>Eriophyoidea</taxon>
        <taxon>Phytoptidae</taxon>
        <taxon>Fragariocoptes</taxon>
    </lineage>
</organism>
<gene>
    <name evidence="7" type="primary">Fignl1</name>
    <name evidence="7" type="ORF">GZH46_02770</name>
</gene>
<dbReference type="SMART" id="SM00382">
    <property type="entry name" value="AAA"/>
    <property type="match status" value="1"/>
</dbReference>
<dbReference type="Pfam" id="PF09336">
    <property type="entry name" value="Vps4_C"/>
    <property type="match status" value="1"/>
</dbReference>
<dbReference type="Pfam" id="PF17862">
    <property type="entry name" value="AAA_lid_3"/>
    <property type="match status" value="1"/>
</dbReference>
<sequence length="345" mass="38302">KPLDKPEPRGINTEYNSTKKSSQENTNSKERNPILDDERLKNIDPNIAERILNEILDRKQNIMWSDIAGLQAAKTAINEIVVYPMLNPSIFKGLRAPAKGLLLFGPPGTGKTLIGKCIASQSNATFFAISASSLTSKWVGEGEKMVRALFAVARVMQPSVVFLDEIDSMLTHRSDTEHDSSRRMKTEFLVQFDGVSTESDDRILIIGATNRPQELDEAARRRFTKRLYIALPDQEARHEIVKNLLKGQEHSMTDEEISLVASRTQGFSGADMANLCKEAAMEPIRTLIKLNPGGVRDLDSAQVPPIQQVDFESALRQVKASVSGTDLSGYEDWNRNYGSVANDIV</sequence>
<dbReference type="Gene3D" id="1.10.8.60">
    <property type="match status" value="1"/>
</dbReference>
<keyword evidence="3 4" id="KW-0067">ATP-binding</keyword>
<evidence type="ECO:0000256" key="4">
    <source>
        <dbReference type="RuleBase" id="RU003651"/>
    </source>
</evidence>
<evidence type="ECO:0000256" key="2">
    <source>
        <dbReference type="ARBA" id="ARBA00022741"/>
    </source>
</evidence>
<dbReference type="InterPro" id="IPR003593">
    <property type="entry name" value="AAA+_ATPase"/>
</dbReference>
<dbReference type="SUPFAM" id="SSF52540">
    <property type="entry name" value="P-loop containing nucleoside triphosphate hydrolases"/>
    <property type="match status" value="1"/>
</dbReference>
<feature type="non-terminal residue" evidence="7">
    <location>
        <position position="1"/>
    </location>
</feature>
<dbReference type="Proteomes" id="UP000825002">
    <property type="component" value="Unassembled WGS sequence"/>
</dbReference>
<comment type="similarity">
    <text evidence="1 4">Belongs to the AAA ATPase family.</text>
</comment>
<proteinExistence type="inferred from homology"/>
<evidence type="ECO:0000259" key="6">
    <source>
        <dbReference type="SMART" id="SM00382"/>
    </source>
</evidence>
<keyword evidence="8" id="KW-1185">Reference proteome</keyword>
<reference evidence="7 8" key="1">
    <citation type="submission" date="2020-10" db="EMBL/GenBank/DDBJ databases">
        <authorList>
            <person name="Klimov P.B."/>
            <person name="Dyachkov S.M."/>
            <person name="Chetverikov P.E."/>
        </authorList>
    </citation>
    <scope>NUCLEOTIDE SEQUENCE [LARGE SCALE GENOMIC DNA]</scope>
    <source>
        <strain evidence="7">BMOC 18-1129-001#AD2665</strain>
        <tissue evidence="7">Entire mites</tissue>
    </source>
</reference>
<dbReference type="PANTHER" id="PTHR23074:SF17">
    <property type="entry name" value="FIDGETIN-LIKE PROTEIN 1"/>
    <property type="match status" value="1"/>
</dbReference>
<accession>A0ABQ7S5M5</accession>
<dbReference type="EMBL" id="JAIFTH010001053">
    <property type="protein sequence ID" value="KAG9508726.1"/>
    <property type="molecule type" value="Genomic_DNA"/>
</dbReference>
<evidence type="ECO:0000256" key="3">
    <source>
        <dbReference type="ARBA" id="ARBA00022840"/>
    </source>
</evidence>
<dbReference type="Pfam" id="PF00004">
    <property type="entry name" value="AAA"/>
    <property type="match status" value="1"/>
</dbReference>
<dbReference type="InterPro" id="IPR050304">
    <property type="entry name" value="MT-severing_AAA_ATPase"/>
</dbReference>
<dbReference type="InterPro" id="IPR003959">
    <property type="entry name" value="ATPase_AAA_core"/>
</dbReference>
<dbReference type="InterPro" id="IPR041569">
    <property type="entry name" value="AAA_lid_3"/>
</dbReference>
<protein>
    <submittedName>
        <fullName evidence="7">Fidgetin-like protein 1</fullName>
    </submittedName>
</protein>
<keyword evidence="2 4" id="KW-0547">Nucleotide-binding</keyword>
<evidence type="ECO:0000256" key="5">
    <source>
        <dbReference type="SAM" id="MobiDB-lite"/>
    </source>
</evidence>
<feature type="domain" description="AAA+ ATPase" evidence="6">
    <location>
        <begin position="97"/>
        <end position="233"/>
    </location>
</feature>
<dbReference type="PANTHER" id="PTHR23074">
    <property type="entry name" value="AAA DOMAIN-CONTAINING"/>
    <property type="match status" value="1"/>
</dbReference>
<feature type="region of interest" description="Disordered" evidence="5">
    <location>
        <begin position="1"/>
        <end position="32"/>
    </location>
</feature>
<name>A0ABQ7S5M5_9ACAR</name>
<evidence type="ECO:0000313" key="7">
    <source>
        <dbReference type="EMBL" id="KAG9508726.1"/>
    </source>
</evidence>
<dbReference type="Gene3D" id="3.40.50.300">
    <property type="entry name" value="P-loop containing nucleotide triphosphate hydrolases"/>
    <property type="match status" value="1"/>
</dbReference>
<evidence type="ECO:0000313" key="8">
    <source>
        <dbReference type="Proteomes" id="UP000825002"/>
    </source>
</evidence>
<dbReference type="InterPro" id="IPR003960">
    <property type="entry name" value="ATPase_AAA_CS"/>
</dbReference>
<comment type="caution">
    <text evidence="7">The sequence shown here is derived from an EMBL/GenBank/DDBJ whole genome shotgun (WGS) entry which is preliminary data.</text>
</comment>